<dbReference type="OrthoDB" id="10454697at2759"/>
<protein>
    <submittedName>
        <fullName evidence="1">Uncharacterized protein</fullName>
    </submittedName>
</protein>
<sequence>MIKRVKLSFCSHHSSSLGHRGLEYIFGRKEASELIPGVICRDYCAELFIGTLIFVGYSDGLIMTAATGHFSMSFSQAMLLNDEDFMGKPPRRCLGGISSLSAVVLAE</sequence>
<keyword evidence="2" id="KW-1185">Reference proteome</keyword>
<organism evidence="1 2">
    <name type="scientific">Nephila pilipes</name>
    <name type="common">Giant wood spider</name>
    <name type="synonym">Nephila maculata</name>
    <dbReference type="NCBI Taxonomy" id="299642"/>
    <lineage>
        <taxon>Eukaryota</taxon>
        <taxon>Metazoa</taxon>
        <taxon>Ecdysozoa</taxon>
        <taxon>Arthropoda</taxon>
        <taxon>Chelicerata</taxon>
        <taxon>Arachnida</taxon>
        <taxon>Araneae</taxon>
        <taxon>Araneomorphae</taxon>
        <taxon>Entelegynae</taxon>
        <taxon>Araneoidea</taxon>
        <taxon>Nephilidae</taxon>
        <taxon>Nephila</taxon>
    </lineage>
</organism>
<dbReference type="AlphaFoldDB" id="A0A8X6N6V2"/>
<name>A0A8X6N6V2_NEPPI</name>
<gene>
    <name evidence="1" type="ORF">NPIL_546061</name>
</gene>
<proteinExistence type="predicted"/>
<dbReference type="EMBL" id="BMAW01054716">
    <property type="protein sequence ID" value="GFS97611.1"/>
    <property type="molecule type" value="Genomic_DNA"/>
</dbReference>
<accession>A0A8X6N6V2</accession>
<dbReference type="Proteomes" id="UP000887013">
    <property type="component" value="Unassembled WGS sequence"/>
</dbReference>
<reference evidence="1" key="1">
    <citation type="submission" date="2020-08" db="EMBL/GenBank/DDBJ databases">
        <title>Multicomponent nature underlies the extraordinary mechanical properties of spider dragline silk.</title>
        <authorList>
            <person name="Kono N."/>
            <person name="Nakamura H."/>
            <person name="Mori M."/>
            <person name="Yoshida Y."/>
            <person name="Ohtoshi R."/>
            <person name="Malay A.D."/>
            <person name="Moran D.A.P."/>
            <person name="Tomita M."/>
            <person name="Numata K."/>
            <person name="Arakawa K."/>
        </authorList>
    </citation>
    <scope>NUCLEOTIDE SEQUENCE</scope>
</reference>
<evidence type="ECO:0000313" key="1">
    <source>
        <dbReference type="EMBL" id="GFS97611.1"/>
    </source>
</evidence>
<evidence type="ECO:0000313" key="2">
    <source>
        <dbReference type="Proteomes" id="UP000887013"/>
    </source>
</evidence>
<comment type="caution">
    <text evidence="1">The sequence shown here is derived from an EMBL/GenBank/DDBJ whole genome shotgun (WGS) entry which is preliminary data.</text>
</comment>